<keyword evidence="3" id="KW-1185">Reference proteome</keyword>
<organism evidence="2 3">
    <name type="scientific">Pelobates cultripes</name>
    <name type="common">Western spadefoot toad</name>
    <dbReference type="NCBI Taxonomy" id="61616"/>
    <lineage>
        <taxon>Eukaryota</taxon>
        <taxon>Metazoa</taxon>
        <taxon>Chordata</taxon>
        <taxon>Craniata</taxon>
        <taxon>Vertebrata</taxon>
        <taxon>Euteleostomi</taxon>
        <taxon>Amphibia</taxon>
        <taxon>Batrachia</taxon>
        <taxon>Anura</taxon>
        <taxon>Pelobatoidea</taxon>
        <taxon>Pelobatidae</taxon>
        <taxon>Pelobates</taxon>
    </lineage>
</organism>
<accession>A0AAD1VRQ4</accession>
<dbReference type="Proteomes" id="UP001295444">
    <property type="component" value="Chromosome 01"/>
</dbReference>
<reference evidence="2" key="1">
    <citation type="submission" date="2022-03" db="EMBL/GenBank/DDBJ databases">
        <authorList>
            <person name="Alioto T."/>
            <person name="Alioto T."/>
            <person name="Gomez Garrido J."/>
        </authorList>
    </citation>
    <scope>NUCLEOTIDE SEQUENCE</scope>
</reference>
<dbReference type="AlphaFoldDB" id="A0AAD1VRQ4"/>
<dbReference type="SMART" id="SM00320">
    <property type="entry name" value="WD40"/>
    <property type="match status" value="4"/>
</dbReference>
<dbReference type="InterPro" id="IPR036322">
    <property type="entry name" value="WD40_repeat_dom_sf"/>
</dbReference>
<protein>
    <submittedName>
        <fullName evidence="2">WD repeat-containing 73</fullName>
    </submittedName>
</protein>
<evidence type="ECO:0000313" key="3">
    <source>
        <dbReference type="Proteomes" id="UP001295444"/>
    </source>
</evidence>
<name>A0AAD1VRQ4_PELCU</name>
<gene>
    <name evidence="2" type="ORF">PECUL_23A023714</name>
</gene>
<dbReference type="Gene3D" id="2.130.10.10">
    <property type="entry name" value="YVTN repeat-like/Quinoprotein amine dehydrogenase"/>
    <property type="match status" value="1"/>
</dbReference>
<dbReference type="InterPro" id="IPR001680">
    <property type="entry name" value="WD40_rpt"/>
</dbReference>
<sequence>MESAEYEEWMLGSIRLYKDLHDFELQDPTRVLEWIGDKTICIAGFESAKTNEILQLLLPPKLHAVENQGLCPERDLKVEHGGFSEHPVYSLKHVPNSSLLVTSGPSTSPVQVWQIGAEEKDVIKPQSTIRSEAGKKTWTKIATTTSSVLYGSQANNVHLTEIESTKLIYSLGVAQTDSVSNLCFLDTNTFFLCCESGRQYIVDVRQPKPSIEGRVDPSSTCKPLWRAAVTSRKQEATTTIASLSSEGHIVITDTRELSKPLKCTKHRVSNSASSENFLCISWAPALEDTIAISGFDGNVEIYNTKYWDTSMKERDPLFTHKGHSVMAVCEDGGTPKVTAHSWHPWKEQTVLSAATDGSLHVWDWADTPTEQHP</sequence>
<keyword evidence="1" id="KW-0677">Repeat</keyword>
<evidence type="ECO:0000313" key="2">
    <source>
        <dbReference type="EMBL" id="CAH2225764.1"/>
    </source>
</evidence>
<dbReference type="InterPro" id="IPR042795">
    <property type="entry name" value="Wdr73"/>
</dbReference>
<dbReference type="PANTHER" id="PTHR46947:SF1">
    <property type="entry name" value="WD REPEAT-CONTAINING PROTEIN 73"/>
    <property type="match status" value="1"/>
</dbReference>
<dbReference type="SUPFAM" id="SSF50978">
    <property type="entry name" value="WD40 repeat-like"/>
    <property type="match status" value="1"/>
</dbReference>
<dbReference type="PANTHER" id="PTHR46947">
    <property type="entry name" value="WD REPEAT-CONTAINING PROTEIN 73"/>
    <property type="match status" value="1"/>
</dbReference>
<dbReference type="GO" id="GO:0000922">
    <property type="term" value="C:spindle pole"/>
    <property type="evidence" value="ECO:0007669"/>
    <property type="project" value="TreeGrafter"/>
</dbReference>
<dbReference type="GO" id="GO:0005829">
    <property type="term" value="C:cytosol"/>
    <property type="evidence" value="ECO:0007669"/>
    <property type="project" value="TreeGrafter"/>
</dbReference>
<dbReference type="InterPro" id="IPR015943">
    <property type="entry name" value="WD40/YVTN_repeat-like_dom_sf"/>
</dbReference>
<dbReference type="EMBL" id="OW240912">
    <property type="protein sequence ID" value="CAH2225764.1"/>
    <property type="molecule type" value="Genomic_DNA"/>
</dbReference>
<evidence type="ECO:0000256" key="1">
    <source>
        <dbReference type="ARBA" id="ARBA00022737"/>
    </source>
</evidence>
<dbReference type="GO" id="GO:0031122">
    <property type="term" value="P:cytoplasmic microtubule organization"/>
    <property type="evidence" value="ECO:0007669"/>
    <property type="project" value="TreeGrafter"/>
</dbReference>
<proteinExistence type="predicted"/>